<evidence type="ECO:0000313" key="2">
    <source>
        <dbReference type="Proteomes" id="UP001152795"/>
    </source>
</evidence>
<protein>
    <submittedName>
        <fullName evidence="1">Uncharacterized protein</fullName>
    </submittedName>
</protein>
<dbReference type="AlphaFoldDB" id="A0A7D9IZ84"/>
<sequence length="380" mass="42732">MCMLLEVYVIFAILTEFTMVLASNSPGEGTGQKAHFSLEDTPGSFTVHANKILAKVSSKPDSIKVIVKPGMAEFPVPQLPTQKPLVHVVLPAIVRPVGGWNFMSFGRRKRSKIENGNESSLEESGEGDGKRKHFGKNLFKRSRIHSGHSTVRKYIVKPEKLGNIRSRIEKERKGNSLKGFGEVDGNHKHFGRDLFKRLRSKNTVRKSLVKPRKGNKQTRSKNINIAKRFGQANRLHRRLDIHWNSRKFKQVKLGNDHVRSGQKRESIERNMKVKGGAGKFNLHVDKKLTNVSSSTGGVEIFIKNPSPKQISQLPREMLQLPGAMLQLPSGMSQLYSGMPQSPVPVSQNPTRISQLPKEKPWVLVRLPYDWTGASNQDDDE</sequence>
<gene>
    <name evidence="1" type="ORF">PACLA_8A038285</name>
</gene>
<proteinExistence type="predicted"/>
<keyword evidence="2" id="KW-1185">Reference proteome</keyword>
<comment type="caution">
    <text evidence="1">The sequence shown here is derived from an EMBL/GenBank/DDBJ whole genome shotgun (WGS) entry which is preliminary data.</text>
</comment>
<name>A0A7D9IZ84_PARCT</name>
<dbReference type="EMBL" id="CACRXK020009979">
    <property type="protein sequence ID" value="CAB4018382.1"/>
    <property type="molecule type" value="Genomic_DNA"/>
</dbReference>
<dbReference type="Proteomes" id="UP001152795">
    <property type="component" value="Unassembled WGS sequence"/>
</dbReference>
<reference evidence="1" key="1">
    <citation type="submission" date="2020-04" db="EMBL/GenBank/DDBJ databases">
        <authorList>
            <person name="Alioto T."/>
            <person name="Alioto T."/>
            <person name="Gomez Garrido J."/>
        </authorList>
    </citation>
    <scope>NUCLEOTIDE SEQUENCE</scope>
    <source>
        <strain evidence="1">A484AB</strain>
    </source>
</reference>
<evidence type="ECO:0000313" key="1">
    <source>
        <dbReference type="EMBL" id="CAB4018382.1"/>
    </source>
</evidence>
<organism evidence="1 2">
    <name type="scientific">Paramuricea clavata</name>
    <name type="common">Red gorgonian</name>
    <name type="synonym">Violescent sea-whip</name>
    <dbReference type="NCBI Taxonomy" id="317549"/>
    <lineage>
        <taxon>Eukaryota</taxon>
        <taxon>Metazoa</taxon>
        <taxon>Cnidaria</taxon>
        <taxon>Anthozoa</taxon>
        <taxon>Octocorallia</taxon>
        <taxon>Malacalcyonacea</taxon>
        <taxon>Plexauridae</taxon>
        <taxon>Paramuricea</taxon>
    </lineage>
</organism>
<accession>A0A7D9IZ84</accession>
<dbReference type="OrthoDB" id="5964969at2759"/>